<dbReference type="PROSITE" id="PS50005">
    <property type="entry name" value="TPR"/>
    <property type="match status" value="1"/>
</dbReference>
<dbReference type="Gene3D" id="1.25.40.10">
    <property type="entry name" value="Tetratricopeptide repeat domain"/>
    <property type="match status" value="1"/>
</dbReference>
<comment type="subcellular location">
    <subcellularLocation>
        <location evidence="1">Cytoplasm</location>
    </subcellularLocation>
</comment>
<comment type="similarity">
    <text evidence="5">Belongs to the Rap family.</text>
</comment>
<keyword evidence="8" id="KW-1185">Reference proteome</keyword>
<protein>
    <submittedName>
        <fullName evidence="7">Tetratricopeptide repeat protein</fullName>
    </submittedName>
</protein>
<proteinExistence type="inferred from homology"/>
<evidence type="ECO:0000313" key="7">
    <source>
        <dbReference type="EMBL" id="TSJ65863.1"/>
    </source>
</evidence>
<evidence type="ECO:0000256" key="2">
    <source>
        <dbReference type="ARBA" id="ARBA00022490"/>
    </source>
</evidence>
<dbReference type="SMART" id="SM00028">
    <property type="entry name" value="TPR"/>
    <property type="match status" value="3"/>
</dbReference>
<keyword evidence="3" id="KW-0677">Repeat</keyword>
<accession>A0A556PN87</accession>
<dbReference type="RefSeq" id="WP_144088428.1">
    <property type="nucleotide sequence ID" value="NZ_VMHE01000007.1"/>
</dbReference>
<evidence type="ECO:0000256" key="3">
    <source>
        <dbReference type="ARBA" id="ARBA00022737"/>
    </source>
</evidence>
<dbReference type="Pfam" id="PF13181">
    <property type="entry name" value="TPR_8"/>
    <property type="match status" value="1"/>
</dbReference>
<organism evidence="7 8">
    <name type="scientific">Allobacillus salarius</name>
    <dbReference type="NCBI Taxonomy" id="1955272"/>
    <lineage>
        <taxon>Bacteria</taxon>
        <taxon>Bacillati</taxon>
        <taxon>Bacillota</taxon>
        <taxon>Bacilli</taxon>
        <taxon>Bacillales</taxon>
        <taxon>Bacillaceae</taxon>
        <taxon>Allobacillus</taxon>
    </lineage>
</organism>
<dbReference type="OrthoDB" id="1652507at2"/>
<evidence type="ECO:0000256" key="5">
    <source>
        <dbReference type="ARBA" id="ARBA00038253"/>
    </source>
</evidence>
<feature type="repeat" description="TPR" evidence="6">
    <location>
        <begin position="135"/>
        <end position="168"/>
    </location>
</feature>
<dbReference type="InterPro" id="IPR051476">
    <property type="entry name" value="Bac_ResReg_Asp_Phosphatase"/>
</dbReference>
<dbReference type="PANTHER" id="PTHR46630">
    <property type="entry name" value="TETRATRICOPEPTIDE REPEAT PROTEIN 29"/>
    <property type="match status" value="1"/>
</dbReference>
<dbReference type="InterPro" id="IPR011990">
    <property type="entry name" value="TPR-like_helical_dom_sf"/>
</dbReference>
<evidence type="ECO:0000256" key="6">
    <source>
        <dbReference type="PROSITE-ProRule" id="PRU00339"/>
    </source>
</evidence>
<evidence type="ECO:0000256" key="4">
    <source>
        <dbReference type="ARBA" id="ARBA00022803"/>
    </source>
</evidence>
<dbReference type="EMBL" id="VMHE01000007">
    <property type="protein sequence ID" value="TSJ65863.1"/>
    <property type="molecule type" value="Genomic_DNA"/>
</dbReference>
<evidence type="ECO:0000313" key="8">
    <source>
        <dbReference type="Proteomes" id="UP000316425"/>
    </source>
</evidence>
<dbReference type="GO" id="GO:0005737">
    <property type="term" value="C:cytoplasm"/>
    <property type="evidence" value="ECO:0007669"/>
    <property type="project" value="UniProtKB-SubCell"/>
</dbReference>
<keyword evidence="2" id="KW-0963">Cytoplasm</keyword>
<dbReference type="PANTHER" id="PTHR46630:SF1">
    <property type="entry name" value="TETRATRICOPEPTIDE REPEAT PROTEIN 29"/>
    <property type="match status" value="1"/>
</dbReference>
<gene>
    <name evidence="7" type="ORF">FPQ13_06030</name>
</gene>
<evidence type="ECO:0000256" key="1">
    <source>
        <dbReference type="ARBA" id="ARBA00004496"/>
    </source>
</evidence>
<name>A0A556PN87_9BACI</name>
<comment type="caution">
    <text evidence="7">The sequence shown here is derived from an EMBL/GenBank/DDBJ whole genome shotgun (WGS) entry which is preliminary data.</text>
</comment>
<dbReference type="Proteomes" id="UP000316425">
    <property type="component" value="Unassembled WGS sequence"/>
</dbReference>
<reference evidence="7 8" key="1">
    <citation type="submission" date="2019-07" db="EMBL/GenBank/DDBJ databases">
        <title>Allobacillus sp. nov. SKP isolated from shrimp paste of Euphausiacea.</title>
        <authorList>
            <person name="Kanchanasin P."/>
            <person name="Tanasupawat S."/>
            <person name="Shi W."/>
            <person name="Wu L."/>
            <person name="Ma J."/>
        </authorList>
    </citation>
    <scope>NUCLEOTIDE SEQUENCE [LARGE SCALE GENOMIC DNA]</scope>
    <source>
        <strain evidence="7 8">SKP4-8</strain>
    </source>
</reference>
<keyword evidence="4 6" id="KW-0802">TPR repeat</keyword>
<dbReference type="InterPro" id="IPR019734">
    <property type="entry name" value="TPR_rpt"/>
</dbReference>
<dbReference type="SUPFAM" id="SSF48452">
    <property type="entry name" value="TPR-like"/>
    <property type="match status" value="1"/>
</dbReference>
<sequence>MKNTRFREKLKWVPRLVYFDENDYLREKARDKKKIQALIDEAEHLFINADDSNERFFLAGTMGNLYRVIGKLNRSIGYLNVSLEIAKEDKDLSKEIIATIRLGESLKYANKHKKALALFEQALHAAYENESAYIDFAFQHKGKCLMEMGRYEEAMEAFQDALTIRSSKGNQELVESTEQAILFLESRKI</sequence>
<dbReference type="AlphaFoldDB" id="A0A556PN87"/>